<feature type="region of interest" description="Disordered" evidence="1">
    <location>
        <begin position="157"/>
        <end position="182"/>
    </location>
</feature>
<feature type="region of interest" description="Disordered" evidence="1">
    <location>
        <begin position="69"/>
        <end position="89"/>
    </location>
</feature>
<sequence>MAEKTPAEDRRLAPCQWLALALYVMHGPHRAALCGICHWSPESYSSTQTKSSYSAFHCAIMERVSHEAWRPQSSPRQSHGRYKTASQFSSYRRRQSSVEASAARRIGKSAWNPSLCHELQEKATVASGQFSAERDSHQQGVKVEGRTTTWTRYRKGAKRMPKGNDSDLNSKSGEKTRALKKVSSPRKCGSAYGATYYMKLESIHTRPLVPSATLGEFDKPIKNGATRSIFRILLVQARYAMRGSKAWGNSYVQENAFRPRRGESAGVRYGFNGKDGCEEHKGRLLKSMCRFQTGRSKVLWTVNERPTNHAELNV</sequence>
<proteinExistence type="predicted"/>
<name>W4JTR0_HETIT</name>
<dbReference type="HOGENOM" id="CLU_885833_0_0_1"/>
<organism evidence="2 3">
    <name type="scientific">Heterobasidion irregulare (strain TC 32-1)</name>
    <dbReference type="NCBI Taxonomy" id="747525"/>
    <lineage>
        <taxon>Eukaryota</taxon>
        <taxon>Fungi</taxon>
        <taxon>Dikarya</taxon>
        <taxon>Basidiomycota</taxon>
        <taxon>Agaricomycotina</taxon>
        <taxon>Agaricomycetes</taxon>
        <taxon>Russulales</taxon>
        <taxon>Bondarzewiaceae</taxon>
        <taxon>Heterobasidion</taxon>
        <taxon>Heterobasidion annosum species complex</taxon>
    </lineage>
</organism>
<evidence type="ECO:0000313" key="3">
    <source>
        <dbReference type="Proteomes" id="UP000030671"/>
    </source>
</evidence>
<protein>
    <submittedName>
        <fullName evidence="2">Uncharacterized protein</fullName>
    </submittedName>
</protein>
<accession>W4JTR0</accession>
<dbReference type="EMBL" id="KI925464">
    <property type="protein sequence ID" value="ETW76947.1"/>
    <property type="molecule type" value="Genomic_DNA"/>
</dbReference>
<dbReference type="RefSeq" id="XP_009551805.1">
    <property type="nucleotide sequence ID" value="XM_009553510.1"/>
</dbReference>
<evidence type="ECO:0000256" key="1">
    <source>
        <dbReference type="SAM" id="MobiDB-lite"/>
    </source>
</evidence>
<dbReference type="GeneID" id="20666623"/>
<keyword evidence="3" id="KW-1185">Reference proteome</keyword>
<reference evidence="2 3" key="1">
    <citation type="journal article" date="2012" name="New Phytol.">
        <title>Insight into trade-off between wood decay and parasitism from the genome of a fungal forest pathogen.</title>
        <authorList>
            <person name="Olson A."/>
            <person name="Aerts A."/>
            <person name="Asiegbu F."/>
            <person name="Belbahri L."/>
            <person name="Bouzid O."/>
            <person name="Broberg A."/>
            <person name="Canback B."/>
            <person name="Coutinho P.M."/>
            <person name="Cullen D."/>
            <person name="Dalman K."/>
            <person name="Deflorio G."/>
            <person name="van Diepen L.T."/>
            <person name="Dunand C."/>
            <person name="Duplessis S."/>
            <person name="Durling M."/>
            <person name="Gonthier P."/>
            <person name="Grimwood J."/>
            <person name="Fossdal C.G."/>
            <person name="Hansson D."/>
            <person name="Henrissat B."/>
            <person name="Hietala A."/>
            <person name="Himmelstrand K."/>
            <person name="Hoffmeister D."/>
            <person name="Hogberg N."/>
            <person name="James T.Y."/>
            <person name="Karlsson M."/>
            <person name="Kohler A."/>
            <person name="Kues U."/>
            <person name="Lee Y.H."/>
            <person name="Lin Y.C."/>
            <person name="Lind M."/>
            <person name="Lindquist E."/>
            <person name="Lombard V."/>
            <person name="Lucas S."/>
            <person name="Lunden K."/>
            <person name="Morin E."/>
            <person name="Murat C."/>
            <person name="Park J."/>
            <person name="Raffaello T."/>
            <person name="Rouze P."/>
            <person name="Salamov A."/>
            <person name="Schmutz J."/>
            <person name="Solheim H."/>
            <person name="Stahlberg J."/>
            <person name="Velez H."/>
            <person name="de Vries R.P."/>
            <person name="Wiebenga A."/>
            <person name="Woodward S."/>
            <person name="Yakovlev I."/>
            <person name="Garbelotto M."/>
            <person name="Martin F."/>
            <person name="Grigoriev I.V."/>
            <person name="Stenlid J."/>
        </authorList>
    </citation>
    <scope>NUCLEOTIDE SEQUENCE [LARGE SCALE GENOMIC DNA]</scope>
    <source>
        <strain evidence="2 3">TC 32-1</strain>
    </source>
</reference>
<dbReference type="Proteomes" id="UP000030671">
    <property type="component" value="Unassembled WGS sequence"/>
</dbReference>
<dbReference type="AlphaFoldDB" id="W4JTR0"/>
<evidence type="ECO:0000313" key="2">
    <source>
        <dbReference type="EMBL" id="ETW76947.1"/>
    </source>
</evidence>
<dbReference type="KEGG" id="hir:HETIRDRAFT_119044"/>
<gene>
    <name evidence="2" type="ORF">HETIRDRAFT_119044</name>
</gene>
<dbReference type="InParanoid" id="W4JTR0"/>